<reference evidence="2 3" key="1">
    <citation type="submission" date="2017-11" db="EMBL/GenBank/DDBJ databases">
        <title>De novo assembly and phasing of dikaryotic genomes from two isolates of Puccinia coronata f. sp. avenae, the causal agent of oat crown rust.</title>
        <authorList>
            <person name="Miller M.E."/>
            <person name="Zhang Y."/>
            <person name="Omidvar V."/>
            <person name="Sperschneider J."/>
            <person name="Schwessinger B."/>
            <person name="Raley C."/>
            <person name="Palmer J.M."/>
            <person name="Garnica D."/>
            <person name="Upadhyaya N."/>
            <person name="Rathjen J."/>
            <person name="Taylor J.M."/>
            <person name="Park R.F."/>
            <person name="Dodds P.N."/>
            <person name="Hirsch C.D."/>
            <person name="Kianian S.F."/>
            <person name="Figueroa M."/>
        </authorList>
    </citation>
    <scope>NUCLEOTIDE SEQUENCE [LARGE SCALE GENOMIC DNA]</scope>
    <source>
        <strain evidence="2">12NC29</strain>
    </source>
</reference>
<evidence type="ECO:0000256" key="1">
    <source>
        <dbReference type="SAM" id="MobiDB-lite"/>
    </source>
</evidence>
<accession>A0A2N5VDR7</accession>
<comment type="caution">
    <text evidence="2">The sequence shown here is derived from an EMBL/GenBank/DDBJ whole genome shotgun (WGS) entry which is preliminary data.</text>
</comment>
<feature type="region of interest" description="Disordered" evidence="1">
    <location>
        <begin position="60"/>
        <end position="88"/>
    </location>
</feature>
<keyword evidence="3" id="KW-1185">Reference proteome</keyword>
<gene>
    <name evidence="2" type="ORF">PCANC_06773</name>
</gene>
<sequence>MLALHVCNPSLNVPRTPTTSSYNFAKGCKTLLQKEQHNVWSTSPSSIPKQGTWHHRAGVGMRGTGGTRATLLSRTPPPNAKKTGVRGCTPSRTGVEHLHACACTSNRLRTPLNGVWTPVRRALGSMASMHWPSSREAARRLT</sequence>
<name>A0A2N5VDR7_9BASI</name>
<protein>
    <submittedName>
        <fullName evidence="2">Uncharacterized protein</fullName>
    </submittedName>
</protein>
<proteinExistence type="predicted"/>
<evidence type="ECO:0000313" key="3">
    <source>
        <dbReference type="Proteomes" id="UP000235388"/>
    </source>
</evidence>
<evidence type="ECO:0000313" key="2">
    <source>
        <dbReference type="EMBL" id="PLW48127.1"/>
    </source>
</evidence>
<dbReference type="Proteomes" id="UP000235388">
    <property type="component" value="Unassembled WGS sequence"/>
</dbReference>
<dbReference type="AlphaFoldDB" id="A0A2N5VDR7"/>
<dbReference type="EMBL" id="PGCJ01000105">
    <property type="protein sequence ID" value="PLW48127.1"/>
    <property type="molecule type" value="Genomic_DNA"/>
</dbReference>
<organism evidence="2 3">
    <name type="scientific">Puccinia coronata f. sp. avenae</name>
    <dbReference type="NCBI Taxonomy" id="200324"/>
    <lineage>
        <taxon>Eukaryota</taxon>
        <taxon>Fungi</taxon>
        <taxon>Dikarya</taxon>
        <taxon>Basidiomycota</taxon>
        <taxon>Pucciniomycotina</taxon>
        <taxon>Pucciniomycetes</taxon>
        <taxon>Pucciniales</taxon>
        <taxon>Pucciniaceae</taxon>
        <taxon>Puccinia</taxon>
    </lineage>
</organism>